<dbReference type="EMBL" id="BAABIA010000001">
    <property type="protein sequence ID" value="GAA5133801.1"/>
    <property type="molecule type" value="Genomic_DNA"/>
</dbReference>
<dbReference type="InterPro" id="IPR020845">
    <property type="entry name" value="AMP-binding_CS"/>
</dbReference>
<comment type="caution">
    <text evidence="2">The sequence shown here is derived from an EMBL/GenBank/DDBJ whole genome shotgun (WGS) entry which is preliminary data.</text>
</comment>
<gene>
    <name evidence="2" type="ORF">GCM10023213_04270</name>
</gene>
<dbReference type="Pfam" id="PF00501">
    <property type="entry name" value="AMP-binding"/>
    <property type="match status" value="1"/>
</dbReference>
<dbReference type="Gene3D" id="3.30.300.30">
    <property type="match status" value="1"/>
</dbReference>
<dbReference type="SUPFAM" id="SSF56801">
    <property type="entry name" value="Acetyl-CoA synthetase-like"/>
    <property type="match status" value="1"/>
</dbReference>
<protein>
    <submittedName>
        <fullName evidence="2">AMP-binding protein</fullName>
    </submittedName>
</protein>
<dbReference type="Gene3D" id="3.40.50.12780">
    <property type="entry name" value="N-terminal domain of ligase-like"/>
    <property type="match status" value="1"/>
</dbReference>
<accession>A0ABP9NV02</accession>
<dbReference type="InterPro" id="IPR045851">
    <property type="entry name" value="AMP-bd_C_sf"/>
</dbReference>
<dbReference type="Proteomes" id="UP001499852">
    <property type="component" value="Unassembled WGS sequence"/>
</dbReference>
<evidence type="ECO:0000313" key="3">
    <source>
        <dbReference type="Proteomes" id="UP001499852"/>
    </source>
</evidence>
<reference evidence="3" key="1">
    <citation type="journal article" date="2019" name="Int. J. Syst. Evol. Microbiol.">
        <title>The Global Catalogue of Microorganisms (GCM) 10K type strain sequencing project: providing services to taxonomists for standard genome sequencing and annotation.</title>
        <authorList>
            <consortium name="The Broad Institute Genomics Platform"/>
            <consortium name="The Broad Institute Genome Sequencing Center for Infectious Disease"/>
            <person name="Wu L."/>
            <person name="Ma J."/>
        </authorList>
    </citation>
    <scope>NUCLEOTIDE SEQUENCE [LARGE SCALE GENOMIC DNA]</scope>
    <source>
        <strain evidence="3">JCM 18053</strain>
    </source>
</reference>
<name>A0ABP9NV02_9BACT</name>
<evidence type="ECO:0000259" key="1">
    <source>
        <dbReference type="Pfam" id="PF00501"/>
    </source>
</evidence>
<proteinExistence type="predicted"/>
<dbReference type="RefSeq" id="WP_345734726.1">
    <property type="nucleotide sequence ID" value="NZ_BAABIA010000001.1"/>
</dbReference>
<sequence length="502" mass="54608">MPLPPSSPTLPCQWLAQAAECWPENRFFTGSTPLTYSQAQQRVMAIAAWMQAQNIGKGDCILLVLPNREETLLLALAALQQGVVFSILSPQLQPEGLQRIHGQCSPKAVFFEASTQHLRTAITGSRIIEIDQPEWQAALSSPVPALAPVKLDASDLAFLVFTSGSTGTPRGVMLTQGNVAFVCPAILTRLSYAPGDCIGLFLPLAFDYSLYQLFYACLTGACLYIGRPENVGPELPKILAREAITVLPGVPTVFAALIKMQRYRPTALPALRKITNTGDHLPRAYVDQLRQLLPQASIYPMFGLTECKRVSILLPEELDSHADSVGRPLDGTSAFTVDADGHRLSPGEPGELVIQGPHLSPGYWAAPEETAKRFREVSGVRSLFTGDQGSVDAAGYITFHSRSDFVIKHRGTRLSPAEVEEAACTLPHIVAAGCVKDEVKDILCLFLATSQDDLTEAGVLAGLASRLERGKLPDRIFFLPELPRTANQKLDRKALRLLLAHR</sequence>
<organism evidence="2 3">
    <name type="scientific">Prosthecobacter algae</name>
    <dbReference type="NCBI Taxonomy" id="1144682"/>
    <lineage>
        <taxon>Bacteria</taxon>
        <taxon>Pseudomonadati</taxon>
        <taxon>Verrucomicrobiota</taxon>
        <taxon>Verrucomicrobiia</taxon>
        <taxon>Verrucomicrobiales</taxon>
        <taxon>Verrucomicrobiaceae</taxon>
        <taxon>Prosthecobacter</taxon>
    </lineage>
</organism>
<evidence type="ECO:0000313" key="2">
    <source>
        <dbReference type="EMBL" id="GAA5133801.1"/>
    </source>
</evidence>
<dbReference type="InterPro" id="IPR000873">
    <property type="entry name" value="AMP-dep_synth/lig_dom"/>
</dbReference>
<dbReference type="InterPro" id="IPR042099">
    <property type="entry name" value="ANL_N_sf"/>
</dbReference>
<feature type="domain" description="AMP-dependent synthetase/ligase" evidence="1">
    <location>
        <begin position="16"/>
        <end position="364"/>
    </location>
</feature>
<keyword evidence="3" id="KW-1185">Reference proteome</keyword>
<dbReference type="PROSITE" id="PS00455">
    <property type="entry name" value="AMP_BINDING"/>
    <property type="match status" value="1"/>
</dbReference>
<dbReference type="PANTHER" id="PTHR45527">
    <property type="entry name" value="NONRIBOSOMAL PEPTIDE SYNTHETASE"/>
    <property type="match status" value="1"/>
</dbReference>
<dbReference type="PANTHER" id="PTHR45527:SF1">
    <property type="entry name" value="FATTY ACID SYNTHASE"/>
    <property type="match status" value="1"/>
</dbReference>